<accession>A0A1B6KRH3</accession>
<dbReference type="AlphaFoldDB" id="A0A1B6KRH3"/>
<gene>
    <name evidence="2" type="ORF">g.6055</name>
</gene>
<dbReference type="Pfam" id="PF00078">
    <property type="entry name" value="RVT_1"/>
    <property type="match status" value="1"/>
</dbReference>
<dbReference type="EMBL" id="GEBQ01025918">
    <property type="protein sequence ID" value="JAT14059.1"/>
    <property type="molecule type" value="Transcribed_RNA"/>
</dbReference>
<reference evidence="2" key="1">
    <citation type="submission" date="2015-11" db="EMBL/GenBank/DDBJ databases">
        <title>De novo transcriptome assembly of four potential Pierce s Disease insect vectors from Arizona vineyards.</title>
        <authorList>
            <person name="Tassone E.E."/>
        </authorList>
    </citation>
    <scope>NUCLEOTIDE SEQUENCE</scope>
</reference>
<protein>
    <recommendedName>
        <fullName evidence="1">Reverse transcriptase domain-containing protein</fullName>
    </recommendedName>
</protein>
<feature type="domain" description="Reverse transcriptase" evidence="1">
    <location>
        <begin position="1"/>
        <end position="119"/>
    </location>
</feature>
<dbReference type="PANTHER" id="PTHR33332">
    <property type="entry name" value="REVERSE TRANSCRIPTASE DOMAIN-CONTAINING PROTEIN"/>
    <property type="match status" value="1"/>
</dbReference>
<sequence length="119" mass="13499">MALRWFQSYLSNRHQVVEIVQSIKGIRTTARSDSQPITREVPQGSVLGPLLFVLSTNDLPAVTEPYFRAIMYADDTVILTFCKSVESLEINPYIGLNGGLLYEARSRVQCLQDRTGYLW</sequence>
<evidence type="ECO:0000313" key="2">
    <source>
        <dbReference type="EMBL" id="JAT14059.1"/>
    </source>
</evidence>
<proteinExistence type="predicted"/>
<organism evidence="2">
    <name type="scientific">Graphocephala atropunctata</name>
    <dbReference type="NCBI Taxonomy" id="36148"/>
    <lineage>
        <taxon>Eukaryota</taxon>
        <taxon>Metazoa</taxon>
        <taxon>Ecdysozoa</taxon>
        <taxon>Arthropoda</taxon>
        <taxon>Hexapoda</taxon>
        <taxon>Insecta</taxon>
        <taxon>Pterygota</taxon>
        <taxon>Neoptera</taxon>
        <taxon>Paraneoptera</taxon>
        <taxon>Hemiptera</taxon>
        <taxon>Auchenorrhyncha</taxon>
        <taxon>Membracoidea</taxon>
        <taxon>Cicadellidae</taxon>
        <taxon>Cicadellinae</taxon>
        <taxon>Cicadellini</taxon>
        <taxon>Graphocephala</taxon>
    </lineage>
</organism>
<name>A0A1B6KRH3_9HEMI</name>
<dbReference type="PROSITE" id="PS50878">
    <property type="entry name" value="RT_POL"/>
    <property type="match status" value="1"/>
</dbReference>
<evidence type="ECO:0000259" key="1">
    <source>
        <dbReference type="PROSITE" id="PS50878"/>
    </source>
</evidence>
<dbReference type="InterPro" id="IPR000477">
    <property type="entry name" value="RT_dom"/>
</dbReference>